<protein>
    <submittedName>
        <fullName evidence="1">Uncharacterized protein</fullName>
    </submittedName>
</protein>
<organism evidence="1 2">
    <name type="scientific">Citrus x changshan-huyou</name>
    <dbReference type="NCBI Taxonomy" id="2935761"/>
    <lineage>
        <taxon>Eukaryota</taxon>
        <taxon>Viridiplantae</taxon>
        <taxon>Streptophyta</taxon>
        <taxon>Embryophyta</taxon>
        <taxon>Tracheophyta</taxon>
        <taxon>Spermatophyta</taxon>
        <taxon>Magnoliopsida</taxon>
        <taxon>eudicotyledons</taxon>
        <taxon>Gunneridae</taxon>
        <taxon>Pentapetalae</taxon>
        <taxon>rosids</taxon>
        <taxon>malvids</taxon>
        <taxon>Sapindales</taxon>
        <taxon>Rutaceae</taxon>
        <taxon>Aurantioideae</taxon>
        <taxon>Citrus</taxon>
    </lineage>
</organism>
<accession>A0AAP0QB74</accession>
<proteinExistence type="predicted"/>
<dbReference type="EMBL" id="JBCGBO010000025">
    <property type="protein sequence ID" value="KAK9176839.1"/>
    <property type="molecule type" value="Genomic_DNA"/>
</dbReference>
<name>A0AAP0QB74_9ROSI</name>
<keyword evidence="2" id="KW-1185">Reference proteome</keyword>
<reference evidence="1 2" key="1">
    <citation type="submission" date="2024-05" db="EMBL/GenBank/DDBJ databases">
        <title>Haplotype-resolved chromosome-level genome assembly of Huyou (Citrus changshanensis).</title>
        <authorList>
            <person name="Miao C."/>
            <person name="Chen W."/>
            <person name="Wu Y."/>
            <person name="Wang L."/>
            <person name="Zhao S."/>
            <person name="Grierson D."/>
            <person name="Xu C."/>
            <person name="Chen K."/>
        </authorList>
    </citation>
    <scope>NUCLEOTIDE SEQUENCE [LARGE SCALE GENOMIC DNA]</scope>
    <source>
        <strain evidence="1">01-14</strain>
        <tissue evidence="1">Leaf</tissue>
    </source>
</reference>
<evidence type="ECO:0000313" key="2">
    <source>
        <dbReference type="Proteomes" id="UP001428341"/>
    </source>
</evidence>
<evidence type="ECO:0000313" key="1">
    <source>
        <dbReference type="EMBL" id="KAK9176839.1"/>
    </source>
</evidence>
<comment type="caution">
    <text evidence="1">The sequence shown here is derived from an EMBL/GenBank/DDBJ whole genome shotgun (WGS) entry which is preliminary data.</text>
</comment>
<dbReference type="Proteomes" id="UP001428341">
    <property type="component" value="Unassembled WGS sequence"/>
</dbReference>
<dbReference type="AlphaFoldDB" id="A0AAP0QB74"/>
<sequence>MSIITMMRMRVTEVDGAVVVDDFGDEEADDDEVGEEIFLGSERKDLIF</sequence>
<gene>
    <name evidence="1" type="ORF">WN944_028858</name>
</gene>